<dbReference type="InterPro" id="IPR036291">
    <property type="entry name" value="NAD(P)-bd_dom_sf"/>
</dbReference>
<dbReference type="SUPFAM" id="SSF51905">
    <property type="entry name" value="FAD/NAD(P)-binding domain"/>
    <property type="match status" value="1"/>
</dbReference>
<dbReference type="InterPro" id="IPR036188">
    <property type="entry name" value="FAD/NAD-bd_sf"/>
</dbReference>
<evidence type="ECO:0000259" key="5">
    <source>
        <dbReference type="Pfam" id="PF07992"/>
    </source>
</evidence>
<evidence type="ECO:0000256" key="4">
    <source>
        <dbReference type="SAM" id="MobiDB-lite"/>
    </source>
</evidence>
<evidence type="ECO:0000256" key="2">
    <source>
        <dbReference type="ARBA" id="ARBA00022857"/>
    </source>
</evidence>
<dbReference type="InterPro" id="IPR002347">
    <property type="entry name" value="SDR_fam"/>
</dbReference>
<feature type="domain" description="FAD/NAD(P)-binding" evidence="5">
    <location>
        <begin position="335"/>
        <end position="587"/>
    </location>
</feature>
<feature type="region of interest" description="Disordered" evidence="4">
    <location>
        <begin position="313"/>
        <end position="332"/>
    </location>
</feature>
<dbReference type="Pfam" id="PF07992">
    <property type="entry name" value="Pyr_redox_2"/>
    <property type="match status" value="1"/>
</dbReference>
<proteinExistence type="inferred from homology"/>
<accession>A0A4U0WNE9</accession>
<keyword evidence="7" id="KW-1185">Reference proteome</keyword>
<gene>
    <name evidence="6" type="ORF">B0A49_10477</name>
</gene>
<organism evidence="6 7">
    <name type="scientific">Cryomyces minteri</name>
    <dbReference type="NCBI Taxonomy" id="331657"/>
    <lineage>
        <taxon>Eukaryota</taxon>
        <taxon>Fungi</taxon>
        <taxon>Dikarya</taxon>
        <taxon>Ascomycota</taxon>
        <taxon>Pezizomycotina</taxon>
        <taxon>Dothideomycetes</taxon>
        <taxon>Dothideomycetes incertae sedis</taxon>
        <taxon>Cryomyces</taxon>
    </lineage>
</organism>
<dbReference type="InterPro" id="IPR020904">
    <property type="entry name" value="Sc_DH/Rdtase_CS"/>
</dbReference>
<comment type="caution">
    <text evidence="6">The sequence shown here is derived from an EMBL/GenBank/DDBJ whole genome shotgun (WGS) entry which is preliminary data.</text>
</comment>
<dbReference type="EMBL" id="NAJN01001442">
    <property type="protein sequence ID" value="TKA63155.1"/>
    <property type="molecule type" value="Genomic_DNA"/>
</dbReference>
<dbReference type="AlphaFoldDB" id="A0A4U0WNE9"/>
<sequence>MATSMGKRLEGKTVVVTGASSGIGRSTAMEFAKTSPKNLKLVLTARRIDTLKQVAEEIKKEVGEGVKVLPVKLDVSKSSEVKSFVGNLPEEFRDIDVLVNNAGLVKGVAKAGEIAEEDINIMMTTNVTGLINMTQAVLPIFKKRGDGGAGDIINVGSIAGREPYPGGSIYCASKAAVRSFTDAMRRELIATRIRVIEIDPGQVETEFSVVRFGGDKAKADAVYAGCEPLTPDDIAEIIVFAAGRRENVVIADTLVFPNHQAAATVMHKKSYGALVLAFFVYDYSTYREDTDTEDLAVSELALNPLRGGPKDLPIANHLVDDDDSPEKKGSKHKPKLVILGTGWGSVALLKQLNPEDYHITVVSPSNHFLFTPLLPSATVGTLELRSLVEPIRRIVSKVRGHFLKASAIDVDFSEKLVECVVTEGDQQRHFYLPYDKLVIGVGSITNPHGVKGLENCHFLKDISDARRIRNQIVRNLELACLPTTPDDERRRLLSFVVSGGGPTGVEFAAELFDMLNEDLTKYYPKILRNEISVHVLQSRGHILNTYDEALSIYAESRFANDQVDIQTNSRVKEVTPDRVIYTQKDEKGEV</sequence>
<keyword evidence="2" id="KW-0521">NADP</keyword>
<dbReference type="Proteomes" id="UP000308768">
    <property type="component" value="Unassembled WGS sequence"/>
</dbReference>
<comment type="similarity">
    <text evidence="1">Belongs to the short-chain dehydrogenases/reductases (SDR) family.</text>
</comment>
<dbReference type="OrthoDB" id="6251714at2759"/>
<dbReference type="PROSITE" id="PS00061">
    <property type="entry name" value="ADH_SHORT"/>
    <property type="match status" value="1"/>
</dbReference>
<evidence type="ECO:0000256" key="3">
    <source>
        <dbReference type="ARBA" id="ARBA00023002"/>
    </source>
</evidence>
<evidence type="ECO:0000256" key="1">
    <source>
        <dbReference type="ARBA" id="ARBA00006484"/>
    </source>
</evidence>
<protein>
    <recommendedName>
        <fullName evidence="5">FAD/NAD(P)-binding domain-containing protein</fullName>
    </recommendedName>
</protein>
<feature type="non-terminal residue" evidence="6">
    <location>
        <position position="590"/>
    </location>
</feature>
<dbReference type="Gene3D" id="3.40.50.720">
    <property type="entry name" value="NAD(P)-binding Rossmann-like Domain"/>
    <property type="match status" value="1"/>
</dbReference>
<name>A0A4U0WNE9_9PEZI</name>
<dbReference type="Gene3D" id="3.50.50.100">
    <property type="match status" value="1"/>
</dbReference>
<dbReference type="InterPro" id="IPR023753">
    <property type="entry name" value="FAD/NAD-binding_dom"/>
</dbReference>
<evidence type="ECO:0000313" key="6">
    <source>
        <dbReference type="EMBL" id="TKA63155.1"/>
    </source>
</evidence>
<evidence type="ECO:0000313" key="7">
    <source>
        <dbReference type="Proteomes" id="UP000308768"/>
    </source>
</evidence>
<dbReference type="PRINTS" id="PR00081">
    <property type="entry name" value="GDHRDH"/>
</dbReference>
<dbReference type="FunFam" id="3.40.50.720:FF:000047">
    <property type="entry name" value="NADP-dependent L-serine/L-allo-threonine dehydrogenase"/>
    <property type="match status" value="1"/>
</dbReference>
<keyword evidence="3" id="KW-0560">Oxidoreductase</keyword>
<dbReference type="SUPFAM" id="SSF51735">
    <property type="entry name" value="NAD(P)-binding Rossmann-fold domains"/>
    <property type="match status" value="1"/>
</dbReference>
<dbReference type="PRINTS" id="PR00080">
    <property type="entry name" value="SDRFAMILY"/>
</dbReference>
<dbReference type="PANTHER" id="PTHR42901:SF1">
    <property type="entry name" value="ALCOHOL DEHYDROGENASE"/>
    <property type="match status" value="1"/>
</dbReference>
<dbReference type="STRING" id="331657.A0A4U0WNE9"/>
<dbReference type="Pfam" id="PF00106">
    <property type="entry name" value="adh_short"/>
    <property type="match status" value="1"/>
</dbReference>
<reference evidence="6 7" key="1">
    <citation type="submission" date="2017-03" db="EMBL/GenBank/DDBJ databases">
        <title>Genomes of endolithic fungi from Antarctica.</title>
        <authorList>
            <person name="Coleine C."/>
            <person name="Masonjones S."/>
            <person name="Stajich J.E."/>
        </authorList>
    </citation>
    <scope>NUCLEOTIDE SEQUENCE [LARGE SCALE GENOMIC DNA]</scope>
    <source>
        <strain evidence="6 7">CCFEE 5187</strain>
    </source>
</reference>
<dbReference type="PANTHER" id="PTHR42901">
    <property type="entry name" value="ALCOHOL DEHYDROGENASE"/>
    <property type="match status" value="1"/>
</dbReference>
<dbReference type="CDD" id="cd05346">
    <property type="entry name" value="SDR_c5"/>
    <property type="match status" value="1"/>
</dbReference>
<dbReference type="GO" id="GO:0016616">
    <property type="term" value="F:oxidoreductase activity, acting on the CH-OH group of donors, NAD or NADP as acceptor"/>
    <property type="evidence" value="ECO:0007669"/>
    <property type="project" value="UniProtKB-ARBA"/>
</dbReference>